<dbReference type="AlphaFoldDB" id="A0A1V6M3H1"/>
<evidence type="ECO:0000313" key="2">
    <source>
        <dbReference type="EMBL" id="OQD46964.1"/>
    </source>
</evidence>
<feature type="region of interest" description="Disordered" evidence="1">
    <location>
        <begin position="1"/>
        <end position="59"/>
    </location>
</feature>
<sequence length="59" mass="6546">MKEEEEEEGKEKINLTDRDANHMKAGGSKDIRPGYNLSGVSDGERYYRSSGIGNGSERP</sequence>
<comment type="caution">
    <text evidence="2">The sequence shown here is derived from an EMBL/GenBank/DDBJ whole genome shotgun (WGS) entry which is preliminary data.</text>
</comment>
<protein>
    <submittedName>
        <fullName evidence="2">Uncharacterized protein</fullName>
    </submittedName>
</protein>
<dbReference type="Proteomes" id="UP000242219">
    <property type="component" value="Unassembled WGS sequence"/>
</dbReference>
<keyword evidence="3" id="KW-1185">Reference proteome</keyword>
<evidence type="ECO:0000313" key="3">
    <source>
        <dbReference type="Proteomes" id="UP000242219"/>
    </source>
</evidence>
<dbReference type="EMBL" id="MJUW02000017">
    <property type="protein sequence ID" value="OQD46964.1"/>
    <property type="molecule type" value="Genomic_DNA"/>
</dbReference>
<feature type="compositionally biased region" description="Basic and acidic residues" evidence="1">
    <location>
        <begin position="1"/>
        <end position="32"/>
    </location>
</feature>
<accession>A0A1V6M3H1</accession>
<organism evidence="2 3">
    <name type="scientific">Candidatus Brocadia sapporoensis</name>
    <dbReference type="NCBI Taxonomy" id="392547"/>
    <lineage>
        <taxon>Bacteria</taxon>
        <taxon>Pseudomonadati</taxon>
        <taxon>Planctomycetota</taxon>
        <taxon>Candidatus Brocadiia</taxon>
        <taxon>Candidatus Brocadiales</taxon>
        <taxon>Candidatus Brocadiaceae</taxon>
        <taxon>Candidatus Brocadia</taxon>
    </lineage>
</organism>
<proteinExistence type="predicted"/>
<gene>
    <name evidence="2" type="ORF">BIY37_00745</name>
</gene>
<name>A0A1V6M3H1_9BACT</name>
<dbReference type="RefSeq" id="WP_070065929.1">
    <property type="nucleotide sequence ID" value="NZ_MJUW02000017.1"/>
</dbReference>
<reference evidence="2 3" key="1">
    <citation type="journal article" date="2016" name="Genome Announc.">
        <title>Draft Genome Sequence of the Anaerobic Ammonium-Oxidizing Bacterium 'Candidatus Brocadia sp. 40'.</title>
        <authorList>
            <person name="Ali M."/>
            <person name="Haroon M.F."/>
            <person name="Narita Y."/>
            <person name="Zhang L."/>
            <person name="Rangel Shaw D."/>
            <person name="Okabe S."/>
            <person name="Saikaly P.E."/>
        </authorList>
    </citation>
    <scope>NUCLEOTIDE SEQUENCE [LARGE SCALE GENOMIC DNA]</scope>
    <source>
        <strain evidence="2 3">40</strain>
    </source>
</reference>
<evidence type="ECO:0000256" key="1">
    <source>
        <dbReference type="SAM" id="MobiDB-lite"/>
    </source>
</evidence>